<dbReference type="InterPro" id="IPR018713">
    <property type="entry name" value="MPAB/Lcp_cat_dom"/>
</dbReference>
<dbReference type="Pfam" id="PF09995">
    <property type="entry name" value="MPAB_Lcp_cat"/>
    <property type="match status" value="1"/>
</dbReference>
<dbReference type="PANTHER" id="PTHR37539">
    <property type="entry name" value="SECRETED PROTEIN-RELATED"/>
    <property type="match status" value="1"/>
</dbReference>
<dbReference type="PANTHER" id="PTHR37539:SF1">
    <property type="entry name" value="ER-BOUND OXYGENASE MPAB_MPAB'_RUBBER OXYGENASE CATALYTIC DOMAIN-CONTAINING PROTEIN"/>
    <property type="match status" value="1"/>
</dbReference>
<dbReference type="InterPro" id="IPR037473">
    <property type="entry name" value="Lcp-like"/>
</dbReference>
<dbReference type="OrthoDB" id="6361347at2759"/>
<name>A0A1E7EUN0_9STRA</name>
<evidence type="ECO:0000313" key="2">
    <source>
        <dbReference type="EMBL" id="OEU09549.1"/>
    </source>
</evidence>
<dbReference type="GO" id="GO:0016491">
    <property type="term" value="F:oxidoreductase activity"/>
    <property type="evidence" value="ECO:0007669"/>
    <property type="project" value="InterPro"/>
</dbReference>
<keyword evidence="3" id="KW-1185">Reference proteome</keyword>
<evidence type="ECO:0000259" key="1">
    <source>
        <dbReference type="Pfam" id="PF09995"/>
    </source>
</evidence>
<protein>
    <recommendedName>
        <fullName evidence="1">ER-bound oxygenase mpaB/mpaB'/Rubber oxygenase catalytic domain-containing protein</fullName>
    </recommendedName>
</protein>
<dbReference type="Proteomes" id="UP000095751">
    <property type="component" value="Unassembled WGS sequence"/>
</dbReference>
<accession>A0A1E7EUN0</accession>
<feature type="domain" description="ER-bound oxygenase mpaB/mpaB'/Rubber oxygenase catalytic" evidence="1">
    <location>
        <begin position="90"/>
        <end position="318"/>
    </location>
</feature>
<reference evidence="2 3" key="1">
    <citation type="submission" date="2016-09" db="EMBL/GenBank/DDBJ databases">
        <title>Extensive genetic diversity and differential bi-allelic expression allows diatom success in the polar Southern Ocean.</title>
        <authorList>
            <consortium name="DOE Joint Genome Institute"/>
            <person name="Mock T."/>
            <person name="Otillar R.P."/>
            <person name="Strauss J."/>
            <person name="Dupont C."/>
            <person name="Frickenhaus S."/>
            <person name="Maumus F."/>
            <person name="Mcmullan M."/>
            <person name="Sanges R."/>
            <person name="Schmutz J."/>
            <person name="Toseland A."/>
            <person name="Valas R."/>
            <person name="Veluchamy A."/>
            <person name="Ward B.J."/>
            <person name="Allen A."/>
            <person name="Barry K."/>
            <person name="Falciatore A."/>
            <person name="Ferrante M."/>
            <person name="Fortunato A.E."/>
            <person name="Gloeckner G."/>
            <person name="Gruber A."/>
            <person name="Hipkin R."/>
            <person name="Janech M."/>
            <person name="Kroth P."/>
            <person name="Leese F."/>
            <person name="Lindquist E."/>
            <person name="Lyon B.R."/>
            <person name="Martin J."/>
            <person name="Mayer C."/>
            <person name="Parker M."/>
            <person name="Quesneville H."/>
            <person name="Raymond J."/>
            <person name="Uhlig C."/>
            <person name="Valentin K.U."/>
            <person name="Worden A.Z."/>
            <person name="Armbrust E.V."/>
            <person name="Bowler C."/>
            <person name="Green B."/>
            <person name="Moulton V."/>
            <person name="Van Oosterhout C."/>
            <person name="Grigoriev I."/>
        </authorList>
    </citation>
    <scope>NUCLEOTIDE SEQUENCE [LARGE SCALE GENOMIC DNA]</scope>
    <source>
        <strain evidence="2 3">CCMP1102</strain>
    </source>
</reference>
<proteinExistence type="predicted"/>
<organism evidence="2 3">
    <name type="scientific">Fragilariopsis cylindrus CCMP1102</name>
    <dbReference type="NCBI Taxonomy" id="635003"/>
    <lineage>
        <taxon>Eukaryota</taxon>
        <taxon>Sar</taxon>
        <taxon>Stramenopiles</taxon>
        <taxon>Ochrophyta</taxon>
        <taxon>Bacillariophyta</taxon>
        <taxon>Bacillariophyceae</taxon>
        <taxon>Bacillariophycidae</taxon>
        <taxon>Bacillariales</taxon>
        <taxon>Bacillariaceae</taxon>
        <taxon>Fragilariopsis</taxon>
    </lineage>
</organism>
<evidence type="ECO:0000313" key="3">
    <source>
        <dbReference type="Proteomes" id="UP000095751"/>
    </source>
</evidence>
<dbReference type="InParanoid" id="A0A1E7EUN0"/>
<sequence>MAETALKNTTKNSVLSTAEEDMVSFMQTFNKLPTWVDVDQLKRGQEVFLAYLPAVSLSLYYRSLIAGFSIPKIAAVIQSTAYLAPPSRPDQALQRLLDTGEFTVACTALGVDALLPGGIGWKTALHVRFLHAKVRFAILNRKGKKKWNLDKFGVPINQEDMAATTLAFSTNVLIGVDLITGLSISDQERIDYMALWRYLGWLLGVETAESDNTCRSNGQPTMDELPPLDPCGPGVHAKPNSIINSQSIFQSIIFHLLCPDKSSIEIAHHLLKITDRKPPSMQSNKIPEEFYKNKLFYYRCFNCRRMIGDELADALELPLHPNPWIRLNIYLVSTLFLVSTRVYCIVAMKSPGPVRRWIIGLHKKASIAFHQQWMKTHKSKMVKALARNEKASVLKEEEDSANDVKYDTVSVCPFAMTAKPT</sequence>
<dbReference type="EMBL" id="KV784375">
    <property type="protein sequence ID" value="OEU09549.1"/>
    <property type="molecule type" value="Genomic_DNA"/>
</dbReference>
<dbReference type="KEGG" id="fcy:FRACYDRAFT_271378"/>
<gene>
    <name evidence="2" type="ORF">FRACYDRAFT_271378</name>
</gene>
<dbReference type="AlphaFoldDB" id="A0A1E7EUN0"/>